<evidence type="ECO:0000259" key="6">
    <source>
        <dbReference type="Pfam" id="PF07992"/>
    </source>
</evidence>
<organism evidence="7 8">
    <name type="scientific">Winogradskyella maritima</name>
    <dbReference type="NCBI Taxonomy" id="1517766"/>
    <lineage>
        <taxon>Bacteria</taxon>
        <taxon>Pseudomonadati</taxon>
        <taxon>Bacteroidota</taxon>
        <taxon>Flavobacteriia</taxon>
        <taxon>Flavobacteriales</taxon>
        <taxon>Flavobacteriaceae</taxon>
        <taxon>Winogradskyella</taxon>
    </lineage>
</organism>
<evidence type="ECO:0000256" key="1">
    <source>
        <dbReference type="ARBA" id="ARBA00001974"/>
    </source>
</evidence>
<dbReference type="Pfam" id="PF02852">
    <property type="entry name" value="Pyr_redox_dim"/>
    <property type="match status" value="1"/>
</dbReference>
<accession>A0ABV8AH02</accession>
<dbReference type="InterPro" id="IPR016156">
    <property type="entry name" value="FAD/NAD-linked_Rdtase_dimer_sf"/>
</dbReference>
<comment type="caution">
    <text evidence="7">The sequence shown here is derived from an EMBL/GenBank/DDBJ whole genome shotgun (WGS) entry which is preliminary data.</text>
</comment>
<evidence type="ECO:0000259" key="5">
    <source>
        <dbReference type="Pfam" id="PF02852"/>
    </source>
</evidence>
<name>A0ABV8AH02_9FLAO</name>
<reference evidence="8" key="1">
    <citation type="journal article" date="2019" name="Int. J. Syst. Evol. Microbiol.">
        <title>The Global Catalogue of Microorganisms (GCM) 10K type strain sequencing project: providing services to taxonomists for standard genome sequencing and annotation.</title>
        <authorList>
            <consortium name="The Broad Institute Genomics Platform"/>
            <consortium name="The Broad Institute Genome Sequencing Center for Infectious Disease"/>
            <person name="Wu L."/>
            <person name="Ma J."/>
        </authorList>
    </citation>
    <scope>NUCLEOTIDE SEQUENCE [LARGE SCALE GENOMIC DNA]</scope>
    <source>
        <strain evidence="8">CECT 8979</strain>
    </source>
</reference>
<dbReference type="InterPro" id="IPR004099">
    <property type="entry name" value="Pyr_nucl-diS_OxRdtase_dimer"/>
</dbReference>
<keyword evidence="8" id="KW-1185">Reference proteome</keyword>
<feature type="domain" description="FAD/NAD(P)-binding" evidence="6">
    <location>
        <begin position="6"/>
        <end position="314"/>
    </location>
</feature>
<protein>
    <submittedName>
        <fullName evidence="7">Dihydrolipoyl dehydrogenase family protein</fullName>
        <ecNumber evidence="7">1.-.-.-</ecNumber>
    </submittedName>
</protein>
<dbReference type="EC" id="1.-.-.-" evidence="7"/>
<keyword evidence="4" id="KW-0274">FAD</keyword>
<dbReference type="PIRSF" id="PIRSF000350">
    <property type="entry name" value="Mercury_reductase_MerA"/>
    <property type="match status" value="1"/>
</dbReference>
<dbReference type="PRINTS" id="PR00368">
    <property type="entry name" value="FADPNR"/>
</dbReference>
<dbReference type="SUPFAM" id="SSF51905">
    <property type="entry name" value="FAD/NAD(P)-binding domain"/>
    <property type="match status" value="1"/>
</dbReference>
<feature type="domain" description="Pyridine nucleotide-disulphide oxidoreductase dimerisation" evidence="5">
    <location>
        <begin position="340"/>
        <end position="446"/>
    </location>
</feature>
<dbReference type="Proteomes" id="UP001595812">
    <property type="component" value="Unassembled WGS sequence"/>
</dbReference>
<dbReference type="GO" id="GO:0016491">
    <property type="term" value="F:oxidoreductase activity"/>
    <property type="evidence" value="ECO:0007669"/>
    <property type="project" value="UniProtKB-KW"/>
</dbReference>
<evidence type="ECO:0000256" key="2">
    <source>
        <dbReference type="ARBA" id="ARBA00007532"/>
    </source>
</evidence>
<evidence type="ECO:0000256" key="4">
    <source>
        <dbReference type="ARBA" id="ARBA00022827"/>
    </source>
</evidence>
<proteinExistence type="inferred from homology"/>
<dbReference type="Pfam" id="PF07992">
    <property type="entry name" value="Pyr_redox_2"/>
    <property type="match status" value="1"/>
</dbReference>
<evidence type="ECO:0000313" key="8">
    <source>
        <dbReference type="Proteomes" id="UP001595812"/>
    </source>
</evidence>
<dbReference type="Gene3D" id="3.30.390.30">
    <property type="match status" value="1"/>
</dbReference>
<dbReference type="RefSeq" id="WP_386097061.1">
    <property type="nucleotide sequence ID" value="NZ_JBHSAT010000004.1"/>
</dbReference>
<evidence type="ECO:0000256" key="3">
    <source>
        <dbReference type="ARBA" id="ARBA00022630"/>
    </source>
</evidence>
<comment type="similarity">
    <text evidence="2">Belongs to the class-I pyridine nucleotide-disulfide oxidoreductase family.</text>
</comment>
<dbReference type="InterPro" id="IPR001100">
    <property type="entry name" value="Pyr_nuc-diS_OxRdtase"/>
</dbReference>
<dbReference type="SUPFAM" id="SSF55424">
    <property type="entry name" value="FAD/NAD-linked reductases, dimerisation (C-terminal) domain"/>
    <property type="match status" value="1"/>
</dbReference>
<dbReference type="InterPro" id="IPR036188">
    <property type="entry name" value="FAD/NAD-bd_sf"/>
</dbReference>
<dbReference type="Gene3D" id="3.50.50.60">
    <property type="entry name" value="FAD/NAD(P)-binding domain"/>
    <property type="match status" value="2"/>
</dbReference>
<evidence type="ECO:0000313" key="7">
    <source>
        <dbReference type="EMBL" id="MFC3876285.1"/>
    </source>
</evidence>
<keyword evidence="3" id="KW-0285">Flavoprotein</keyword>
<gene>
    <name evidence="7" type="ORF">ACFOSX_03490</name>
</gene>
<sequence>MKPKHYDVFVIGSGIAGQTTAEYCAKHGKSVAVADDREFGGTCANRGCDPKKVLMQFADICHHIDNLQGLGIDEKPKINWKDVQKFKKQFTQDVPVNTEKNLKTIGIDLYHQSPKFIDENTIEVEGERVTADYFVIATGRVPRLLHFKGAQFLGTSDDVLNLKKVPKSAVFIGSGYVGMEMAYLLSSLGSKVTVIDQGTHALSQFDAFLTEKLVKSLEQRGITFIFEAQVENIESLRKNLKVTYISKGEEHSIKARKVFNSAGRIPATERLQINNANIDANGDGIAVNSFLQSVSNPKVYACGDVASFGVPLTPLSGLQGHIVGKNIVEGNTKETKDRLVPSVVFTQPNIAMVGLSEDEAKSRYKNIKVYKGDASDWFSSKKINEDTYAYIIITNARTEEIVGGQLLSSHGNETINLLSLAIHQGLTVSEFQSLIFTYPSFTNDLKYMLSD</sequence>
<dbReference type="PRINTS" id="PR00411">
    <property type="entry name" value="PNDRDTASEI"/>
</dbReference>
<dbReference type="InterPro" id="IPR023753">
    <property type="entry name" value="FAD/NAD-binding_dom"/>
</dbReference>
<dbReference type="PANTHER" id="PTHR43014:SF5">
    <property type="entry name" value="GLUTATHIONE REDUCTASE (NADPH)"/>
    <property type="match status" value="1"/>
</dbReference>
<dbReference type="EMBL" id="JBHSAT010000004">
    <property type="protein sequence ID" value="MFC3876285.1"/>
    <property type="molecule type" value="Genomic_DNA"/>
</dbReference>
<comment type="cofactor">
    <cofactor evidence="1">
        <name>FAD</name>
        <dbReference type="ChEBI" id="CHEBI:57692"/>
    </cofactor>
</comment>
<dbReference type="PANTHER" id="PTHR43014">
    <property type="entry name" value="MERCURIC REDUCTASE"/>
    <property type="match status" value="1"/>
</dbReference>
<keyword evidence="7" id="KW-0560">Oxidoreductase</keyword>